<dbReference type="Proteomes" id="UP001596169">
    <property type="component" value="Unassembled WGS sequence"/>
</dbReference>
<accession>A0ABW1Q027</accession>
<name>A0ABW1Q027_9ENTR</name>
<dbReference type="EMBL" id="JBHSRG010000005">
    <property type="protein sequence ID" value="MFC6121760.1"/>
    <property type="molecule type" value="Genomic_DNA"/>
</dbReference>
<proteinExistence type="predicted"/>
<dbReference type="RefSeq" id="WP_378108973.1">
    <property type="nucleotide sequence ID" value="NZ_JBHSRG010000005.1"/>
</dbReference>
<evidence type="ECO:0000313" key="1">
    <source>
        <dbReference type="EMBL" id="MFC6121760.1"/>
    </source>
</evidence>
<protein>
    <submittedName>
        <fullName evidence="1">Protein ren</fullName>
    </submittedName>
</protein>
<keyword evidence="2" id="KW-1185">Reference proteome</keyword>
<gene>
    <name evidence="1" type="ORF">ACFPZP_11950</name>
</gene>
<sequence length="95" mass="10644">MSAKTAIRDYLAAGHNTFTTAEVSAATGIPAKTLSSAAFHMCRSGELVIENRTWRTVTYRAATNFDRENKNTICDECRQKWQGYQIHKIFGSARV</sequence>
<reference evidence="2" key="1">
    <citation type="journal article" date="2019" name="Int. J. Syst. Evol. Microbiol.">
        <title>The Global Catalogue of Microorganisms (GCM) 10K type strain sequencing project: providing services to taxonomists for standard genome sequencing and annotation.</title>
        <authorList>
            <consortium name="The Broad Institute Genomics Platform"/>
            <consortium name="The Broad Institute Genome Sequencing Center for Infectious Disease"/>
            <person name="Wu L."/>
            <person name="Ma J."/>
        </authorList>
    </citation>
    <scope>NUCLEOTIDE SEQUENCE [LARGE SCALE GENOMIC DNA]</scope>
    <source>
        <strain evidence="2">JCM30009</strain>
    </source>
</reference>
<organism evidence="1 2">
    <name type="scientific">Citrobacter bitternis</name>
    <dbReference type="NCBI Taxonomy" id="1585982"/>
    <lineage>
        <taxon>Bacteria</taxon>
        <taxon>Pseudomonadati</taxon>
        <taxon>Pseudomonadota</taxon>
        <taxon>Gammaproteobacteria</taxon>
        <taxon>Enterobacterales</taxon>
        <taxon>Enterobacteriaceae</taxon>
        <taxon>Citrobacter</taxon>
    </lineage>
</organism>
<evidence type="ECO:0000313" key="2">
    <source>
        <dbReference type="Proteomes" id="UP001596169"/>
    </source>
</evidence>
<comment type="caution">
    <text evidence="1">The sequence shown here is derived from an EMBL/GenBank/DDBJ whole genome shotgun (WGS) entry which is preliminary data.</text>
</comment>